<dbReference type="Proteomes" id="UP000030732">
    <property type="component" value="Segment"/>
</dbReference>
<evidence type="ECO:0000259" key="3">
    <source>
        <dbReference type="Pfam" id="PF12571"/>
    </source>
</evidence>
<keyword evidence="2" id="KW-0945">Host-virus interaction</keyword>
<dbReference type="GO" id="GO:0098024">
    <property type="term" value="C:virus tail, fiber"/>
    <property type="evidence" value="ECO:0007669"/>
    <property type="project" value="UniProtKB-KW"/>
</dbReference>
<dbReference type="EMBL" id="LN681539">
    <property type="protein sequence ID" value="CEK40649.1"/>
    <property type="molecule type" value="Genomic_DNA"/>
</dbReference>
<keyword evidence="1" id="KW-1230">Viral tail fiber protein</keyword>
<dbReference type="KEGG" id="vg:26646728"/>
<dbReference type="PANTHER" id="PTHR35191:SF1">
    <property type="entry name" value="PROPHAGE SIDE TAIL FIBER PROTEIN HOMOLOG STFQ-RELATED"/>
    <property type="match status" value="1"/>
</dbReference>
<dbReference type="InterPro" id="IPR022225">
    <property type="entry name" value="Phage_tail_fibre_N"/>
</dbReference>
<keyword evidence="1" id="KW-1227">Viral tail protein</keyword>
<evidence type="ECO:0000256" key="2">
    <source>
        <dbReference type="ARBA" id="ARBA00022804"/>
    </source>
</evidence>
<evidence type="ECO:0000313" key="4">
    <source>
        <dbReference type="EMBL" id="CEK40649.1"/>
    </source>
</evidence>
<dbReference type="GeneID" id="26646728"/>
<dbReference type="InterPro" id="IPR051934">
    <property type="entry name" value="Phage_Tail_Fiber_Structural"/>
</dbReference>
<proteinExistence type="predicted"/>
<keyword evidence="2" id="KW-1160">Virus entry into host cell</keyword>
<keyword evidence="2" id="KW-1161">Viral attachment to host cell</keyword>
<sequence length="368" mass="40648">MADEQFYTILTNIGKAKIANAGMLGKSVILEKIQAGDGGGNYYNPTEDQTALKNKVWEGNINAFDNDENNPNWIIATACIPGSIGGFTVREMGLIDNEGDMIAVCKSPETYKPKVDNGAMKDLYLKFIIEVSNVEKVTLVVDPTAIFLTKKDEEKILTNINKLDTKIDTTKTELTSNIETTKTELNTRIDTENEKQNIKIDQLIAGGSNVASTQIITIDDWVEDAENGFKATVTHSLLTQRIVVNIIDATTKENAVTNFKIIDDNSIEVRSETRSELNVYVINGNAETHFINATVDDNRVSEMTTYSSKKIEDSISSIQLIDTSISITDANDRFTSDKLDGVLEEIMVEISGQRTKGITIVNNLIDMI</sequence>
<keyword evidence="5" id="KW-1185">Reference proteome</keyword>
<dbReference type="PANTHER" id="PTHR35191">
    <property type="entry name" value="PROPHAGE SIDE TAIL FIBER PROTEIN HOMOLOG STFQ-RELATED"/>
    <property type="match status" value="1"/>
</dbReference>
<keyword evidence="1" id="KW-0946">Virion</keyword>
<dbReference type="GO" id="GO:0019062">
    <property type="term" value="P:virion attachment to host cell"/>
    <property type="evidence" value="ECO:0007669"/>
    <property type="project" value="UniProtKB-KW"/>
</dbReference>
<dbReference type="Pfam" id="PF12571">
    <property type="entry name" value="Phage_tail_fib"/>
    <property type="match status" value="1"/>
</dbReference>
<name>A0A0A8WIZ9_9CAUD</name>
<dbReference type="RefSeq" id="YP_009195784.1">
    <property type="nucleotide sequence ID" value="NC_028764.1"/>
</dbReference>
<gene>
    <name evidence="4" type="ORF">PHICD505_20024</name>
</gene>
<protein>
    <submittedName>
        <fullName evidence="4">Putative tail fiber protein</fullName>
    </submittedName>
</protein>
<reference evidence="4 5" key="1">
    <citation type="submission" date="2014-12" db="EMBL/GenBank/DDBJ databases">
        <title>Whole Genome Sequence and Molecular Characterization of Siphoviridae / Myoviridae Phage Infecting Clostridium difficile.</title>
        <authorList>
            <person name="Monot M."/>
        </authorList>
    </citation>
    <scope>NUCLEOTIDE SEQUENCE [LARGE SCALE GENOMIC DNA]</scope>
</reference>
<dbReference type="OrthoDB" id="6649at10239"/>
<evidence type="ECO:0000256" key="1">
    <source>
        <dbReference type="ARBA" id="ARBA00022672"/>
    </source>
</evidence>
<accession>A0A0A8WIZ9</accession>
<organism evidence="4 5">
    <name type="scientific">Clostridium phage phiCD505</name>
    <dbReference type="NCBI Taxonomy" id="1582154"/>
    <lineage>
        <taxon>Viruses</taxon>
        <taxon>Duplodnaviria</taxon>
        <taxon>Heunggongvirae</taxon>
        <taxon>Uroviricota</taxon>
        <taxon>Caudoviricetes</taxon>
        <taxon>Colneyvirus</taxon>
        <taxon>Colneyvirus CD505</taxon>
    </lineage>
</organism>
<feature type="domain" description="Phage tail fibre protein N-terminal" evidence="3">
    <location>
        <begin position="4"/>
        <end position="150"/>
    </location>
</feature>
<evidence type="ECO:0000313" key="5">
    <source>
        <dbReference type="Proteomes" id="UP000030732"/>
    </source>
</evidence>